<gene>
    <name evidence="2" type="ORF">FYJ58_11170</name>
</gene>
<dbReference type="InterPro" id="IPR011042">
    <property type="entry name" value="6-blade_b-propeller_TolB-like"/>
</dbReference>
<dbReference type="PANTHER" id="PTHR32256">
    <property type="match status" value="1"/>
</dbReference>
<dbReference type="SUPFAM" id="SSF82171">
    <property type="entry name" value="DPP6 N-terminal domain-like"/>
    <property type="match status" value="1"/>
</dbReference>
<dbReference type="AlphaFoldDB" id="A0A6L5Y161"/>
<dbReference type="Gene3D" id="2.120.10.30">
    <property type="entry name" value="TolB, C-terminal domain"/>
    <property type="match status" value="1"/>
</dbReference>
<sequence length="337" mass="38414">MKRAITIIILILIIGSIGVISHFSQKTYFNDETAIGNTAGNLLNGGIFCEDSNLIYFSNPNDDGALYSMDLNCKNFKKLHSDNASYINAAGKYIVYVRDNHNRNKATGDFFNFNSVGIYRIDKKGKHIKMLYNNPAKLTSLKGNYIYYQHYNADDGLKFYRVRIDGKEEKKLSDEAIIPASFSGNFLYYNGQKNNHNIYTMDTNSTSSNLLYEGNCYTPIATDKYIYFLSLSNNYALARINKDGSNLKILGKERVSFFNISNSGKYLYYQVDGGNNNRLCKLNLETLKSKTLLEGDYNNIHVTSNYVFFQEFDSKKIYRLSVNNDSISTFNPPVLEN</sequence>
<dbReference type="InterPro" id="IPR032485">
    <property type="entry name" value="LRP1-like_beta_prop"/>
</dbReference>
<reference evidence="2 3" key="1">
    <citation type="submission" date="2019-08" db="EMBL/GenBank/DDBJ databases">
        <title>In-depth cultivation of the pig gut microbiome towards novel bacterial diversity and tailored functional studies.</title>
        <authorList>
            <person name="Wylensek D."/>
            <person name="Hitch T.C.A."/>
            <person name="Clavel T."/>
        </authorList>
    </citation>
    <scope>NUCLEOTIDE SEQUENCE [LARGE SCALE GENOMIC DNA]</scope>
    <source>
        <strain evidence="2 3">WCA-693-APC-MOT-I</strain>
    </source>
</reference>
<dbReference type="Pfam" id="PF16472">
    <property type="entry name" value="DUF5050"/>
    <property type="match status" value="1"/>
</dbReference>
<dbReference type="EMBL" id="VUMT01000018">
    <property type="protein sequence ID" value="MSS64431.1"/>
    <property type="molecule type" value="Genomic_DNA"/>
</dbReference>
<evidence type="ECO:0000313" key="3">
    <source>
        <dbReference type="Proteomes" id="UP000482209"/>
    </source>
</evidence>
<keyword evidence="3" id="KW-1185">Reference proteome</keyword>
<accession>A0A6L5Y161</accession>
<dbReference type="Proteomes" id="UP000482209">
    <property type="component" value="Unassembled WGS sequence"/>
</dbReference>
<organism evidence="2 3">
    <name type="scientific">Velocimicrobium porci</name>
    <dbReference type="NCBI Taxonomy" id="2606634"/>
    <lineage>
        <taxon>Bacteria</taxon>
        <taxon>Bacillati</taxon>
        <taxon>Bacillota</taxon>
        <taxon>Clostridia</taxon>
        <taxon>Lachnospirales</taxon>
        <taxon>Lachnospiraceae</taxon>
        <taxon>Velocimicrobium</taxon>
    </lineage>
</organism>
<comment type="caution">
    <text evidence="2">The sequence shown here is derived from an EMBL/GenBank/DDBJ whole genome shotgun (WGS) entry which is preliminary data.</text>
</comment>
<dbReference type="InterPro" id="IPR053369">
    <property type="entry name" value="SrfA-induced_signal"/>
</dbReference>
<proteinExistence type="predicted"/>
<protein>
    <submittedName>
        <fullName evidence="2">DUF5050 domain-containing protein</fullName>
    </submittedName>
</protein>
<name>A0A6L5Y161_9FIRM</name>
<dbReference type="PANTHER" id="PTHR32256:SF17">
    <property type="entry name" value="EGF-LIKE DOMAIN-CONTAINING PROTEIN"/>
    <property type="match status" value="1"/>
</dbReference>
<feature type="domain" description="Prolow-density lipoprotein receptor-related protein 1-like beta-propeller" evidence="1">
    <location>
        <begin position="37"/>
        <end position="320"/>
    </location>
</feature>
<evidence type="ECO:0000259" key="1">
    <source>
        <dbReference type="Pfam" id="PF16472"/>
    </source>
</evidence>
<evidence type="ECO:0000313" key="2">
    <source>
        <dbReference type="EMBL" id="MSS64431.1"/>
    </source>
</evidence>
<dbReference type="RefSeq" id="WP_154519821.1">
    <property type="nucleotide sequence ID" value="NZ_VUMT01000018.1"/>
</dbReference>